<reference evidence="1 2" key="1">
    <citation type="submission" date="2015-01" db="EMBL/GenBank/DDBJ databases">
        <title>Evolution of Trichinella species and genotypes.</title>
        <authorList>
            <person name="Korhonen P.K."/>
            <person name="Edoardo P."/>
            <person name="Giuseppe L.R."/>
            <person name="Gasser R.B."/>
        </authorList>
    </citation>
    <scope>NUCLEOTIDE SEQUENCE [LARGE SCALE GENOMIC DNA]</scope>
    <source>
        <strain evidence="1">ISS1029</strain>
    </source>
</reference>
<keyword evidence="2" id="KW-1185">Reference proteome</keyword>
<dbReference type="EMBL" id="JYDP01000013">
    <property type="protein sequence ID" value="KRZ16175.1"/>
    <property type="molecule type" value="Genomic_DNA"/>
</dbReference>
<name>A0A0V1I0E5_9BILA</name>
<evidence type="ECO:0000313" key="2">
    <source>
        <dbReference type="Proteomes" id="UP000055024"/>
    </source>
</evidence>
<evidence type="ECO:0000313" key="1">
    <source>
        <dbReference type="EMBL" id="KRZ16175.1"/>
    </source>
</evidence>
<proteinExistence type="predicted"/>
<dbReference type="AlphaFoldDB" id="A0A0V1I0E5"/>
<dbReference type="OrthoDB" id="10343488at2759"/>
<dbReference type="Proteomes" id="UP000055024">
    <property type="component" value="Unassembled WGS sequence"/>
</dbReference>
<accession>A0A0V1I0E5</accession>
<organism evidence="1 2">
    <name type="scientific">Trichinella zimbabwensis</name>
    <dbReference type="NCBI Taxonomy" id="268475"/>
    <lineage>
        <taxon>Eukaryota</taxon>
        <taxon>Metazoa</taxon>
        <taxon>Ecdysozoa</taxon>
        <taxon>Nematoda</taxon>
        <taxon>Enoplea</taxon>
        <taxon>Dorylaimia</taxon>
        <taxon>Trichinellida</taxon>
        <taxon>Trichinellidae</taxon>
        <taxon>Trichinella</taxon>
    </lineage>
</organism>
<gene>
    <name evidence="1" type="ORF">T11_6876</name>
</gene>
<sequence length="78" mass="9494">MNAEKTAYFMRKYEPLLEFLSFEIVVRRRTKDIVSNNINYEYEVATYNLRNEISFTFLENQIILWGSYCELHTQPPYK</sequence>
<comment type="caution">
    <text evidence="1">The sequence shown here is derived from an EMBL/GenBank/DDBJ whole genome shotgun (WGS) entry which is preliminary data.</text>
</comment>
<protein>
    <submittedName>
        <fullName evidence="1">Uncharacterized protein</fullName>
    </submittedName>
</protein>